<keyword evidence="3" id="KW-1185">Reference proteome</keyword>
<feature type="transmembrane region" description="Helical" evidence="1">
    <location>
        <begin position="335"/>
        <end position="352"/>
    </location>
</feature>
<dbReference type="Proteomes" id="UP001595897">
    <property type="component" value="Unassembled WGS sequence"/>
</dbReference>
<dbReference type="RefSeq" id="WP_382407528.1">
    <property type="nucleotide sequence ID" value="NZ_JBHSGU010000002.1"/>
</dbReference>
<dbReference type="InterPro" id="IPR052966">
    <property type="entry name" value="Beta-lactamase_Reg"/>
</dbReference>
<dbReference type="EMBL" id="JBHSGU010000002">
    <property type="protein sequence ID" value="MFC4700263.1"/>
    <property type="molecule type" value="Genomic_DNA"/>
</dbReference>
<proteinExistence type="predicted"/>
<keyword evidence="1" id="KW-1133">Transmembrane helix</keyword>
<name>A0ABV9LXU0_9ALTE</name>
<comment type="caution">
    <text evidence="2">The sequence shown here is derived from an EMBL/GenBank/DDBJ whole genome shotgun (WGS) entry which is preliminary data.</text>
</comment>
<evidence type="ECO:0000256" key="1">
    <source>
        <dbReference type="SAM" id="Phobius"/>
    </source>
</evidence>
<dbReference type="Pfam" id="PF17113">
    <property type="entry name" value="AmpE"/>
    <property type="match status" value="2"/>
</dbReference>
<sequence length="353" mass="38889">MTLFSLLLVMALERVTTKSKQFHIATLAEAYFGFLSRKGWLLGGHSSDTHSKKEQAANHYYNADDSSSLGLVSILVMALVPTLIAFLLLNALPSLFVFMINLLVLWVCLGCPVTRSTYKRYLQAAHREDFQACALHSMSFGNEGGALSNVGKQLVLVNYRQYASVIIFFIVLGAPGVIFYSLIKEWVLHQKRQQAALKEQATSTNSSINSTVNSRLNTEQGDIDQNAIINEQSPEVFSEVSPEVSPEVLPTENTSGKGESLLFVLDWLPVRITTFGFLIVGHFSNALSAWFDIIVNPQTSTYDALASVSKAAEDVGDRDSHLNEPLQLVKLVKRNIVFILMLLSLATMVGVVA</sequence>
<organism evidence="2 3">
    <name type="scientific">Glaciecola siphonariae</name>
    <dbReference type="NCBI Taxonomy" id="521012"/>
    <lineage>
        <taxon>Bacteria</taxon>
        <taxon>Pseudomonadati</taxon>
        <taxon>Pseudomonadota</taxon>
        <taxon>Gammaproteobacteria</taxon>
        <taxon>Alteromonadales</taxon>
        <taxon>Alteromonadaceae</taxon>
        <taxon>Glaciecola</taxon>
    </lineage>
</organism>
<dbReference type="PANTHER" id="PTHR38684:SF1">
    <property type="entry name" value="PROTEIN AMPE"/>
    <property type="match status" value="1"/>
</dbReference>
<reference evidence="3" key="1">
    <citation type="journal article" date="2019" name="Int. J. Syst. Evol. Microbiol.">
        <title>The Global Catalogue of Microorganisms (GCM) 10K type strain sequencing project: providing services to taxonomists for standard genome sequencing and annotation.</title>
        <authorList>
            <consortium name="The Broad Institute Genomics Platform"/>
            <consortium name="The Broad Institute Genome Sequencing Center for Infectious Disease"/>
            <person name="Wu L."/>
            <person name="Ma J."/>
        </authorList>
    </citation>
    <scope>NUCLEOTIDE SEQUENCE [LARGE SCALE GENOMIC DNA]</scope>
    <source>
        <strain evidence="3">KACC 12507</strain>
    </source>
</reference>
<evidence type="ECO:0000313" key="3">
    <source>
        <dbReference type="Proteomes" id="UP001595897"/>
    </source>
</evidence>
<gene>
    <name evidence="2" type="primary">ampE</name>
    <name evidence="2" type="ORF">ACFO4O_08860</name>
</gene>
<keyword evidence="1" id="KW-0472">Membrane</keyword>
<feature type="transmembrane region" description="Helical" evidence="1">
    <location>
        <begin position="69"/>
        <end position="89"/>
    </location>
</feature>
<dbReference type="InterPro" id="IPR031347">
    <property type="entry name" value="AmpE"/>
</dbReference>
<protein>
    <submittedName>
        <fullName evidence="2">Regulatory signaling modulator protein AmpE</fullName>
    </submittedName>
</protein>
<accession>A0ABV9LXU0</accession>
<feature type="transmembrane region" description="Helical" evidence="1">
    <location>
        <begin position="96"/>
        <end position="115"/>
    </location>
</feature>
<dbReference type="PANTHER" id="PTHR38684">
    <property type="entry name" value="PROTEIN AMPE"/>
    <property type="match status" value="1"/>
</dbReference>
<evidence type="ECO:0000313" key="2">
    <source>
        <dbReference type="EMBL" id="MFC4700263.1"/>
    </source>
</evidence>
<keyword evidence="1" id="KW-0812">Transmembrane</keyword>
<feature type="transmembrane region" description="Helical" evidence="1">
    <location>
        <begin position="162"/>
        <end position="183"/>
    </location>
</feature>